<dbReference type="PANTHER" id="PTHR33699:SF3">
    <property type="entry name" value="OS06G0347300 PROTEIN"/>
    <property type="match status" value="1"/>
</dbReference>
<gene>
    <name evidence="1" type="ORF">ILEXP_LOCUS4786</name>
</gene>
<dbReference type="AlphaFoldDB" id="A0ABC8QZU1"/>
<accession>A0ABC8QZU1</accession>
<evidence type="ECO:0000313" key="2">
    <source>
        <dbReference type="Proteomes" id="UP001642360"/>
    </source>
</evidence>
<proteinExistence type="predicted"/>
<comment type="caution">
    <text evidence="1">The sequence shown here is derived from an EMBL/GenBank/DDBJ whole genome shotgun (WGS) entry which is preliminary data.</text>
</comment>
<organism evidence="1 2">
    <name type="scientific">Ilex paraguariensis</name>
    <name type="common">yerba mate</name>
    <dbReference type="NCBI Taxonomy" id="185542"/>
    <lineage>
        <taxon>Eukaryota</taxon>
        <taxon>Viridiplantae</taxon>
        <taxon>Streptophyta</taxon>
        <taxon>Embryophyta</taxon>
        <taxon>Tracheophyta</taxon>
        <taxon>Spermatophyta</taxon>
        <taxon>Magnoliopsida</taxon>
        <taxon>eudicotyledons</taxon>
        <taxon>Gunneridae</taxon>
        <taxon>Pentapetalae</taxon>
        <taxon>asterids</taxon>
        <taxon>campanulids</taxon>
        <taxon>Aquifoliales</taxon>
        <taxon>Aquifoliaceae</taxon>
        <taxon>Ilex</taxon>
    </lineage>
</organism>
<keyword evidence="2" id="KW-1185">Reference proteome</keyword>
<dbReference type="Proteomes" id="UP001642360">
    <property type="component" value="Unassembled WGS sequence"/>
</dbReference>
<evidence type="ECO:0000313" key="1">
    <source>
        <dbReference type="EMBL" id="CAK9137741.1"/>
    </source>
</evidence>
<name>A0ABC8QZU1_9AQUA</name>
<protein>
    <recommendedName>
        <fullName evidence="3">RIN4 pathogenic type III effector avirulence factor Avr cleavage site domain-containing protein</fullName>
    </recommendedName>
</protein>
<sequence length="63" mass="7081">MEECNRGGQIPAFGDWDTTNDLPITRYFECARQAFLIRYSGSALGGATNDLYVVDFVEQSKEI</sequence>
<reference evidence="1 2" key="1">
    <citation type="submission" date="2024-02" db="EMBL/GenBank/DDBJ databases">
        <authorList>
            <person name="Vignale AGUSTIN F."/>
            <person name="Sosa J E."/>
            <person name="Modenutti C."/>
        </authorList>
    </citation>
    <scope>NUCLEOTIDE SEQUENCE [LARGE SCALE GENOMIC DNA]</scope>
</reference>
<dbReference type="PANTHER" id="PTHR33699">
    <property type="entry name" value="EXPRESSED PROTEIN"/>
    <property type="match status" value="1"/>
</dbReference>
<evidence type="ECO:0008006" key="3">
    <source>
        <dbReference type="Google" id="ProtNLM"/>
    </source>
</evidence>
<dbReference type="EMBL" id="CAUOFW020000836">
    <property type="protein sequence ID" value="CAK9137741.1"/>
    <property type="molecule type" value="Genomic_DNA"/>
</dbReference>